<proteinExistence type="predicted"/>
<gene>
    <name evidence="2" type="ORF">Pfra01_002323800</name>
</gene>
<evidence type="ECO:0000256" key="1">
    <source>
        <dbReference type="SAM" id="MobiDB-lite"/>
    </source>
</evidence>
<dbReference type="OrthoDB" id="114311at2759"/>
<organism evidence="2 3">
    <name type="scientific">Phytophthora fragariaefolia</name>
    <dbReference type="NCBI Taxonomy" id="1490495"/>
    <lineage>
        <taxon>Eukaryota</taxon>
        <taxon>Sar</taxon>
        <taxon>Stramenopiles</taxon>
        <taxon>Oomycota</taxon>
        <taxon>Peronosporomycetes</taxon>
        <taxon>Peronosporales</taxon>
        <taxon>Peronosporaceae</taxon>
        <taxon>Phytophthora</taxon>
    </lineage>
</organism>
<feature type="region of interest" description="Disordered" evidence="1">
    <location>
        <begin position="124"/>
        <end position="228"/>
    </location>
</feature>
<comment type="caution">
    <text evidence="2">The sequence shown here is derived from an EMBL/GenBank/DDBJ whole genome shotgun (WGS) entry which is preliminary data.</text>
</comment>
<dbReference type="EMBL" id="BSXT01003679">
    <property type="protein sequence ID" value="GMF55252.1"/>
    <property type="molecule type" value="Genomic_DNA"/>
</dbReference>
<dbReference type="Proteomes" id="UP001165121">
    <property type="component" value="Unassembled WGS sequence"/>
</dbReference>
<sequence length="350" mass="37822">MATSSAEGATHVRGHPPRTLDKAVELAVPRVGEYSEGYDVGVDTAMARWDEREASRGRGSLAAGDKEQSATAGNLGTVVNGYGPSWGTIEKPPRYDTAGRPVLTGKAGSGEWWRAIPPGYQLVPAGTPEVQRRDSQAETVGGRAFGPERGKRPASGDHPSRQRSKTFKIEGAAGSSATETAEVSTDHSGQEEDEESGVRGWRWWRPARPDTRGRDKETSKEEVSQTGNGAVETCTGHLRAVQAPAVKSLPTARVRIFGEEKRVKLGTGAQYCVAGVAWQAYGERLNVLPPVDITGSVAKVLGVWWFRLSMQYEQIMVVDALIVEGVSTEFLLGEDWMLDKGVKMTSWSVI</sequence>
<feature type="compositionally biased region" description="Basic and acidic residues" evidence="1">
    <location>
        <begin position="146"/>
        <end position="160"/>
    </location>
</feature>
<evidence type="ECO:0000313" key="2">
    <source>
        <dbReference type="EMBL" id="GMF55252.1"/>
    </source>
</evidence>
<accession>A0A9W7D2B9</accession>
<protein>
    <submittedName>
        <fullName evidence="2">Unnamed protein product</fullName>
    </submittedName>
</protein>
<reference evidence="2" key="1">
    <citation type="submission" date="2023-04" db="EMBL/GenBank/DDBJ databases">
        <title>Phytophthora fragariaefolia NBRC 109709.</title>
        <authorList>
            <person name="Ichikawa N."/>
            <person name="Sato H."/>
            <person name="Tonouchi N."/>
        </authorList>
    </citation>
    <scope>NUCLEOTIDE SEQUENCE</scope>
    <source>
        <strain evidence="2">NBRC 109709</strain>
    </source>
</reference>
<feature type="region of interest" description="Disordered" evidence="1">
    <location>
        <begin position="1"/>
        <end position="21"/>
    </location>
</feature>
<keyword evidence="3" id="KW-1185">Reference proteome</keyword>
<name>A0A9W7D2B9_9STRA</name>
<feature type="region of interest" description="Disordered" evidence="1">
    <location>
        <begin position="55"/>
        <end position="76"/>
    </location>
</feature>
<dbReference type="AlphaFoldDB" id="A0A9W7D2B9"/>
<feature type="compositionally biased region" description="Basic and acidic residues" evidence="1">
    <location>
        <begin position="207"/>
        <end position="223"/>
    </location>
</feature>
<evidence type="ECO:0000313" key="3">
    <source>
        <dbReference type="Proteomes" id="UP001165121"/>
    </source>
</evidence>